<evidence type="ECO:0000256" key="10">
    <source>
        <dbReference type="ARBA" id="ARBA00023315"/>
    </source>
</evidence>
<dbReference type="InterPro" id="IPR018201">
    <property type="entry name" value="Ketoacyl_synth_AS"/>
</dbReference>
<dbReference type="InterPro" id="IPR017568">
    <property type="entry name" value="3-oxoacyl-ACP_synth-2"/>
</dbReference>
<accession>A0ABY0IH22</accession>
<protein>
    <recommendedName>
        <fullName evidence="4 11">3-oxoacyl-[acyl-carrier-protein] synthase 2</fullName>
        <ecNumber evidence="3 11">2.3.1.179</ecNumber>
    </recommendedName>
</protein>
<evidence type="ECO:0000259" key="13">
    <source>
        <dbReference type="PROSITE" id="PS52004"/>
    </source>
</evidence>
<dbReference type="EMBL" id="QDKL01000002">
    <property type="protein sequence ID" value="RZF21942.1"/>
    <property type="molecule type" value="Genomic_DNA"/>
</dbReference>
<evidence type="ECO:0000256" key="8">
    <source>
        <dbReference type="ARBA" id="ARBA00023098"/>
    </source>
</evidence>
<evidence type="ECO:0000256" key="1">
    <source>
        <dbReference type="ARBA" id="ARBA00005194"/>
    </source>
</evidence>
<dbReference type="GO" id="GO:0004315">
    <property type="term" value="F:3-oxoacyl-[acyl-carrier-protein] synthase activity"/>
    <property type="evidence" value="ECO:0007669"/>
    <property type="project" value="UniProtKB-EC"/>
</dbReference>
<evidence type="ECO:0000256" key="9">
    <source>
        <dbReference type="ARBA" id="ARBA00023160"/>
    </source>
</evidence>
<evidence type="ECO:0000256" key="5">
    <source>
        <dbReference type="ARBA" id="ARBA00022516"/>
    </source>
</evidence>
<comment type="similarity">
    <text evidence="2 11 12">Belongs to the thiolase-like superfamily. Beta-ketoacyl-ACP synthases family.</text>
</comment>
<proteinExistence type="inferred from homology"/>
<comment type="function">
    <text evidence="11">Involved in the type II fatty acid elongation cycle. Catalyzes the elongation of a wide range of acyl-ACP by the addition of two carbons from malonyl-ACP to an acyl acceptor. Can efficiently catalyze the conversion of palmitoleoyl-ACP (cis-hexadec-9-enoyl-ACP) to cis-vaccenoyl-ACP (cis-octadec-11-enoyl-ACP), an essential step in the thermal regulation of fatty acid composition.</text>
</comment>
<evidence type="ECO:0000256" key="7">
    <source>
        <dbReference type="ARBA" id="ARBA00022832"/>
    </source>
</evidence>
<reference evidence="15" key="1">
    <citation type="journal article" date="2019" name="Int. J. Syst. Evol. Microbiol.">
        <title>Halobacteriovorax valvorus sp. nov., a novel prokaryotic predator isolated from coastal seawater of China.</title>
        <authorList>
            <person name="Chen M.-X."/>
        </authorList>
    </citation>
    <scope>NUCLEOTIDE SEQUENCE [LARGE SCALE GENOMIC DNA]</scope>
    <source>
        <strain evidence="15">BL9</strain>
    </source>
</reference>
<dbReference type="CDD" id="cd00834">
    <property type="entry name" value="KAS_I_II"/>
    <property type="match status" value="1"/>
</dbReference>
<keyword evidence="9 11" id="KW-0275">Fatty acid biosynthesis</keyword>
<keyword evidence="15" id="KW-1185">Reference proteome</keyword>
<keyword evidence="10 11" id="KW-0012">Acyltransferase</keyword>
<evidence type="ECO:0000256" key="4">
    <source>
        <dbReference type="ARBA" id="ARBA00014657"/>
    </source>
</evidence>
<dbReference type="SUPFAM" id="SSF53901">
    <property type="entry name" value="Thiolase-like"/>
    <property type="match status" value="2"/>
</dbReference>
<dbReference type="PANTHER" id="PTHR11712">
    <property type="entry name" value="POLYKETIDE SYNTHASE-RELATED"/>
    <property type="match status" value="1"/>
</dbReference>
<dbReference type="PROSITE" id="PS52004">
    <property type="entry name" value="KS3_2"/>
    <property type="match status" value="1"/>
</dbReference>
<dbReference type="Pfam" id="PF02801">
    <property type="entry name" value="Ketoacyl-synt_C"/>
    <property type="match status" value="1"/>
</dbReference>
<dbReference type="Pfam" id="PF00109">
    <property type="entry name" value="ketoacyl-synt"/>
    <property type="match status" value="1"/>
</dbReference>
<comment type="catalytic activity">
    <reaction evidence="11">
        <text>(9Z)-hexadecenoyl-[ACP] + malonyl-[ACP] + H(+) = 3-oxo-(11Z)-octadecenoyl-[ACP] + holo-[ACP] + CO2</text>
        <dbReference type="Rhea" id="RHEA:55040"/>
        <dbReference type="Rhea" id="RHEA-COMP:9623"/>
        <dbReference type="Rhea" id="RHEA-COMP:9685"/>
        <dbReference type="Rhea" id="RHEA-COMP:10800"/>
        <dbReference type="Rhea" id="RHEA-COMP:14074"/>
        <dbReference type="ChEBI" id="CHEBI:15378"/>
        <dbReference type="ChEBI" id="CHEBI:16526"/>
        <dbReference type="ChEBI" id="CHEBI:64479"/>
        <dbReference type="ChEBI" id="CHEBI:78449"/>
        <dbReference type="ChEBI" id="CHEBI:83989"/>
        <dbReference type="ChEBI" id="CHEBI:138538"/>
        <dbReference type="EC" id="2.3.1.179"/>
    </reaction>
</comment>
<gene>
    <name evidence="14" type="primary">fabF</name>
    <name evidence="14" type="ORF">DAY19_09645</name>
</gene>
<organism evidence="14 15">
    <name type="scientific">Halobacteriovorax vibrionivorans</name>
    <dbReference type="NCBI Taxonomy" id="2152716"/>
    <lineage>
        <taxon>Bacteria</taxon>
        <taxon>Pseudomonadati</taxon>
        <taxon>Bdellovibrionota</taxon>
        <taxon>Bacteriovoracia</taxon>
        <taxon>Bacteriovoracales</taxon>
        <taxon>Halobacteriovoraceae</taxon>
        <taxon>Halobacteriovorax</taxon>
    </lineage>
</organism>
<keyword evidence="7" id="KW-0276">Fatty acid metabolism</keyword>
<dbReference type="RefSeq" id="WP_115361846.1">
    <property type="nucleotide sequence ID" value="NZ_QDKL01000002.1"/>
</dbReference>
<keyword evidence="8" id="KW-0443">Lipid metabolism</keyword>
<name>A0ABY0IH22_9BACT</name>
<evidence type="ECO:0000256" key="11">
    <source>
        <dbReference type="PIRNR" id="PIRNR000447"/>
    </source>
</evidence>
<dbReference type="InterPro" id="IPR016039">
    <property type="entry name" value="Thiolase-like"/>
</dbReference>
<dbReference type="InterPro" id="IPR014030">
    <property type="entry name" value="Ketoacyl_synth_N"/>
</dbReference>
<keyword evidence="5 11" id="KW-0444">Lipid biosynthesis</keyword>
<evidence type="ECO:0000256" key="6">
    <source>
        <dbReference type="ARBA" id="ARBA00022679"/>
    </source>
</evidence>
<evidence type="ECO:0000256" key="12">
    <source>
        <dbReference type="RuleBase" id="RU003694"/>
    </source>
</evidence>
<dbReference type="PANTHER" id="PTHR11712:SF336">
    <property type="entry name" value="3-OXOACYL-[ACYL-CARRIER-PROTEIN] SYNTHASE, MITOCHONDRIAL"/>
    <property type="match status" value="1"/>
</dbReference>
<evidence type="ECO:0000256" key="2">
    <source>
        <dbReference type="ARBA" id="ARBA00008467"/>
    </source>
</evidence>
<dbReference type="PIRSF" id="PIRSF000447">
    <property type="entry name" value="KAS_II"/>
    <property type="match status" value="1"/>
</dbReference>
<dbReference type="Proteomes" id="UP000443582">
    <property type="component" value="Unassembled WGS sequence"/>
</dbReference>
<dbReference type="NCBIfam" id="TIGR03150">
    <property type="entry name" value="fabF"/>
    <property type="match status" value="1"/>
</dbReference>
<dbReference type="NCBIfam" id="NF005589">
    <property type="entry name" value="PRK07314.1"/>
    <property type="match status" value="1"/>
</dbReference>
<comment type="pathway">
    <text evidence="1 11">Lipid metabolism; fatty acid biosynthesis.</text>
</comment>
<evidence type="ECO:0000313" key="15">
    <source>
        <dbReference type="Proteomes" id="UP000443582"/>
    </source>
</evidence>
<feature type="domain" description="Ketosynthase family 3 (KS3)" evidence="13">
    <location>
        <begin position="6"/>
        <end position="416"/>
    </location>
</feature>
<keyword evidence="6 11" id="KW-0808">Transferase</keyword>
<dbReference type="PROSITE" id="PS00606">
    <property type="entry name" value="KS3_1"/>
    <property type="match status" value="1"/>
</dbReference>
<dbReference type="InterPro" id="IPR000794">
    <property type="entry name" value="Beta-ketoacyl_synthase"/>
</dbReference>
<dbReference type="InterPro" id="IPR014031">
    <property type="entry name" value="Ketoacyl_synth_C"/>
</dbReference>
<dbReference type="Gene3D" id="3.40.47.10">
    <property type="match status" value="1"/>
</dbReference>
<dbReference type="EC" id="2.3.1.179" evidence="3 11"/>
<evidence type="ECO:0000256" key="3">
    <source>
        <dbReference type="ARBA" id="ARBA00012356"/>
    </source>
</evidence>
<sequence>MTTNRNRRVVITGLGTICGLGKNTKEVWNGIVEGKSGISEVESWPVPDLAIKIAGEVKDFELSEDIMEAREAKKYDRFIHFALHATDEALKDSGVNLEEFDKYKVGAILGVGIGGFPITEQTARAFVEKGPRRISPFFIPAIIPNMASGVLSIKHGFMGVNYTVSSACASSCHAISNAVEEIRSGRHDLMITGGTEAVICNLGMGGFINMKAFSKRVDEPTKASRPFDIDRDGFVMGEGAGILVLEDYESAVKRGATIYAEVAGHGATSDAHHITAPHPEGDGAYGCMKKAIEDAGISPEDIEYVNAHGTSTPLGDVAETGAIKRVLGEEHAKKINVSSTKSMTGHLLGAAGGIETVFTALALHTGTIPPTINIDNQDPKCDLNYTANKAVKKDIKYALNNSFGFGSTNSSLVLKKV</sequence>
<comment type="catalytic activity">
    <reaction evidence="11">
        <text>a fatty acyl-[ACP] + malonyl-[ACP] + H(+) = a 3-oxoacyl-[ACP] + holo-[ACP] + CO2</text>
        <dbReference type="Rhea" id="RHEA:22836"/>
        <dbReference type="Rhea" id="RHEA-COMP:9623"/>
        <dbReference type="Rhea" id="RHEA-COMP:9685"/>
        <dbReference type="Rhea" id="RHEA-COMP:9916"/>
        <dbReference type="Rhea" id="RHEA-COMP:14125"/>
        <dbReference type="ChEBI" id="CHEBI:15378"/>
        <dbReference type="ChEBI" id="CHEBI:16526"/>
        <dbReference type="ChEBI" id="CHEBI:64479"/>
        <dbReference type="ChEBI" id="CHEBI:78449"/>
        <dbReference type="ChEBI" id="CHEBI:78776"/>
        <dbReference type="ChEBI" id="CHEBI:138651"/>
    </reaction>
</comment>
<evidence type="ECO:0000313" key="14">
    <source>
        <dbReference type="EMBL" id="RZF21942.1"/>
    </source>
</evidence>
<dbReference type="SMART" id="SM00825">
    <property type="entry name" value="PKS_KS"/>
    <property type="match status" value="1"/>
</dbReference>
<comment type="caution">
    <text evidence="14">The sequence shown here is derived from an EMBL/GenBank/DDBJ whole genome shotgun (WGS) entry which is preliminary data.</text>
</comment>
<dbReference type="InterPro" id="IPR020841">
    <property type="entry name" value="PKS_Beta-ketoAc_synthase_dom"/>
</dbReference>